<gene>
    <name evidence="1" type="ordered locus">MSMEG_5320</name>
</gene>
<name>A0R328_MYCS2</name>
<proteinExistence type="predicted"/>
<dbReference type="KEGG" id="msm:MSMEG_5320"/>
<keyword evidence="2" id="KW-1185">Reference proteome</keyword>
<accession>A0R328</accession>
<reference evidence="1 2" key="1">
    <citation type="submission" date="2006-10" db="EMBL/GenBank/DDBJ databases">
        <authorList>
            <person name="Fleischmann R.D."/>
            <person name="Dodson R.J."/>
            <person name="Haft D.H."/>
            <person name="Merkel J.S."/>
            <person name="Nelson W.C."/>
            <person name="Fraser C.M."/>
        </authorList>
    </citation>
    <scope>NUCLEOTIDE SEQUENCE [LARGE SCALE GENOMIC DNA]</scope>
    <source>
        <strain evidence="2">ATCC 700084 / mc(2)155</strain>
    </source>
</reference>
<dbReference type="Proteomes" id="UP000000757">
    <property type="component" value="Chromosome"/>
</dbReference>
<protein>
    <submittedName>
        <fullName evidence="1">Uncharacterized protein</fullName>
    </submittedName>
</protein>
<dbReference type="EMBL" id="CP000480">
    <property type="protein sequence ID" value="ABK70697.1"/>
    <property type="molecule type" value="Genomic_DNA"/>
</dbReference>
<organism evidence="1 2">
    <name type="scientific">Mycolicibacterium smegmatis (strain ATCC 700084 / mc(2)155)</name>
    <name type="common">Mycobacterium smegmatis</name>
    <dbReference type="NCBI Taxonomy" id="246196"/>
    <lineage>
        <taxon>Bacteria</taxon>
        <taxon>Bacillati</taxon>
        <taxon>Actinomycetota</taxon>
        <taxon>Actinomycetes</taxon>
        <taxon>Mycobacteriales</taxon>
        <taxon>Mycobacteriaceae</taxon>
        <taxon>Mycolicibacterium</taxon>
    </lineage>
</organism>
<dbReference type="AlphaFoldDB" id="A0R328"/>
<sequence length="55" mass="6499">MCSLLNRPVLTYRRSPADLHTAFKRPVSRDDTIDTYRKRRTFEPIIPAHQLKEST</sequence>
<dbReference type="STRING" id="246196.MSMEG_5320"/>
<evidence type="ECO:0000313" key="2">
    <source>
        <dbReference type="Proteomes" id="UP000000757"/>
    </source>
</evidence>
<evidence type="ECO:0000313" key="1">
    <source>
        <dbReference type="EMBL" id="ABK70697.1"/>
    </source>
</evidence>